<evidence type="ECO:0000259" key="1">
    <source>
        <dbReference type="Pfam" id="PF09346"/>
    </source>
</evidence>
<gene>
    <name evidence="2" type="ORF">UG56_027320</name>
</gene>
<keyword evidence="3" id="KW-1185">Reference proteome</keyword>
<accession>A0A1J4MXZ3</accession>
<dbReference type="Proteomes" id="UP000033772">
    <property type="component" value="Unassembled WGS sequence"/>
</dbReference>
<dbReference type="EMBL" id="JZDQ02000075">
    <property type="protein sequence ID" value="OIJ23559.1"/>
    <property type="molecule type" value="Genomic_DNA"/>
</dbReference>
<protein>
    <recommendedName>
        <fullName evidence="1">Knr4/Smi1-like domain-containing protein</fullName>
    </recommendedName>
</protein>
<dbReference type="InterPro" id="IPR037883">
    <property type="entry name" value="Knr4/Smi1-like_sf"/>
</dbReference>
<feature type="domain" description="Knr4/Smi1-like" evidence="1">
    <location>
        <begin position="5"/>
        <end position="107"/>
    </location>
</feature>
<sequence>MDAPFLEFLKEANGWPWFLYDLRIVSARELLSERFVQDARDLIFVEQDLIEDALGVNAIDCLPIGISESSTDCILLLLDGSGRPGEVIWEDNGEIYARHKDFEEFFRWMTRYQAGEVKL</sequence>
<evidence type="ECO:0000313" key="3">
    <source>
        <dbReference type="Proteomes" id="UP000033772"/>
    </source>
</evidence>
<reference evidence="2" key="1">
    <citation type="submission" date="2016-10" db="EMBL/GenBank/DDBJ databases">
        <title>Draft Genome Sequence of Nocardioides luteus Strain BAFB, an Alkane-Degrading Bacterium Isolated from JP-7 Polluted Soil.</title>
        <authorList>
            <person name="Brown L."/>
            <person name="Ruiz O.N."/>
            <person name="Gunasekera T."/>
        </authorList>
    </citation>
    <scope>NUCLEOTIDE SEQUENCE [LARGE SCALE GENOMIC DNA]</scope>
    <source>
        <strain evidence="2">BAFB</strain>
    </source>
</reference>
<evidence type="ECO:0000313" key="2">
    <source>
        <dbReference type="EMBL" id="OIJ23559.1"/>
    </source>
</evidence>
<dbReference type="InterPro" id="IPR018958">
    <property type="entry name" value="Knr4/Smi1-like_dom"/>
</dbReference>
<dbReference type="Pfam" id="PF09346">
    <property type="entry name" value="SMI1_KNR4"/>
    <property type="match status" value="1"/>
</dbReference>
<comment type="caution">
    <text evidence="2">The sequence shown here is derived from an EMBL/GenBank/DDBJ whole genome shotgun (WGS) entry which is preliminary data.</text>
</comment>
<dbReference type="SUPFAM" id="SSF160631">
    <property type="entry name" value="SMI1/KNR4-like"/>
    <property type="match status" value="1"/>
</dbReference>
<dbReference type="AlphaFoldDB" id="A0A1J4MXZ3"/>
<proteinExistence type="predicted"/>
<organism evidence="2 3">
    <name type="scientific">Nocardioides luteus</name>
    <dbReference type="NCBI Taxonomy" id="1844"/>
    <lineage>
        <taxon>Bacteria</taxon>
        <taxon>Bacillati</taxon>
        <taxon>Actinomycetota</taxon>
        <taxon>Actinomycetes</taxon>
        <taxon>Propionibacteriales</taxon>
        <taxon>Nocardioidaceae</taxon>
        <taxon>Nocardioides</taxon>
    </lineage>
</organism>
<name>A0A1J4MXZ3_9ACTN</name>